<evidence type="ECO:0000313" key="2">
    <source>
        <dbReference type="Proteomes" id="UP000308489"/>
    </source>
</evidence>
<keyword evidence="2" id="KW-1185">Reference proteome</keyword>
<dbReference type="Proteomes" id="UP000308489">
    <property type="component" value="Chromosome 1"/>
</dbReference>
<proteinExistence type="predicted"/>
<gene>
    <name evidence="1" type="ORF">NCTC503_01248</name>
</gene>
<dbReference type="RefSeq" id="WP_138209927.1">
    <property type="nucleotide sequence ID" value="NZ_CBCRUQ010000020.1"/>
</dbReference>
<reference evidence="1 2" key="1">
    <citation type="submission" date="2019-05" db="EMBL/GenBank/DDBJ databases">
        <authorList>
            <consortium name="Pathogen Informatics"/>
        </authorList>
    </citation>
    <scope>NUCLEOTIDE SEQUENCE [LARGE SCALE GENOMIC DNA]</scope>
    <source>
        <strain evidence="1 2">NCTC503</strain>
    </source>
</reference>
<protein>
    <submittedName>
        <fullName evidence="1">Uncharacterized protein</fullName>
    </submittedName>
</protein>
<dbReference type="KEGG" id="hhw:NCTC503_01248"/>
<name>A0A4U9RA12_HATHI</name>
<dbReference type="OrthoDB" id="9967395at2"/>
<dbReference type="AlphaFoldDB" id="A0A4U9RA12"/>
<accession>A0A4U9RA12</accession>
<dbReference type="EMBL" id="LR590481">
    <property type="protein sequence ID" value="VTQ88485.1"/>
    <property type="molecule type" value="Genomic_DNA"/>
</dbReference>
<sequence>MDNLLRLKVINMATSLALQDKSNRALEVVIKECLEEACIRLGISLKELKEKVVKEKNLTEVF</sequence>
<evidence type="ECO:0000313" key="1">
    <source>
        <dbReference type="EMBL" id="VTQ88485.1"/>
    </source>
</evidence>
<organism evidence="1 2">
    <name type="scientific">Hathewaya histolytica</name>
    <name type="common">Clostridium histolyticum</name>
    <dbReference type="NCBI Taxonomy" id="1498"/>
    <lineage>
        <taxon>Bacteria</taxon>
        <taxon>Bacillati</taxon>
        <taxon>Bacillota</taxon>
        <taxon>Clostridia</taxon>
        <taxon>Eubacteriales</taxon>
        <taxon>Clostridiaceae</taxon>
        <taxon>Hathewaya</taxon>
    </lineage>
</organism>